<evidence type="ECO:0000313" key="1">
    <source>
        <dbReference type="Proteomes" id="UP000492821"/>
    </source>
</evidence>
<keyword evidence="1" id="KW-1185">Reference proteome</keyword>
<reference evidence="2" key="2">
    <citation type="submission" date="2020-10" db="UniProtKB">
        <authorList>
            <consortium name="WormBaseParasite"/>
        </authorList>
    </citation>
    <scope>IDENTIFICATION</scope>
</reference>
<evidence type="ECO:0000313" key="2">
    <source>
        <dbReference type="WBParaSite" id="Pan_g1048.t1"/>
    </source>
</evidence>
<proteinExistence type="predicted"/>
<dbReference type="Proteomes" id="UP000492821">
    <property type="component" value="Unassembled WGS sequence"/>
</dbReference>
<dbReference type="AlphaFoldDB" id="A0A7E4UN86"/>
<reference evidence="1" key="1">
    <citation type="journal article" date="2013" name="Genetics">
        <title>The draft genome and transcriptome of Panagrellus redivivus are shaped by the harsh demands of a free-living lifestyle.</title>
        <authorList>
            <person name="Srinivasan J."/>
            <person name="Dillman A.R."/>
            <person name="Macchietto M.G."/>
            <person name="Heikkinen L."/>
            <person name="Lakso M."/>
            <person name="Fracchia K.M."/>
            <person name="Antoshechkin I."/>
            <person name="Mortazavi A."/>
            <person name="Wong G."/>
            <person name="Sternberg P.W."/>
        </authorList>
    </citation>
    <scope>NUCLEOTIDE SEQUENCE [LARGE SCALE GENOMIC DNA]</scope>
    <source>
        <strain evidence="1">MT8872</strain>
    </source>
</reference>
<organism evidence="1 2">
    <name type="scientific">Panagrellus redivivus</name>
    <name type="common">Microworm</name>
    <dbReference type="NCBI Taxonomy" id="6233"/>
    <lineage>
        <taxon>Eukaryota</taxon>
        <taxon>Metazoa</taxon>
        <taxon>Ecdysozoa</taxon>
        <taxon>Nematoda</taxon>
        <taxon>Chromadorea</taxon>
        <taxon>Rhabditida</taxon>
        <taxon>Tylenchina</taxon>
        <taxon>Panagrolaimomorpha</taxon>
        <taxon>Panagrolaimoidea</taxon>
        <taxon>Panagrolaimidae</taxon>
        <taxon>Panagrellus</taxon>
    </lineage>
</organism>
<accession>A0A7E4UN86</accession>
<protein>
    <submittedName>
        <fullName evidence="2">Secreted protein</fullName>
    </submittedName>
</protein>
<dbReference type="WBParaSite" id="Pan_g1048.t1">
    <property type="protein sequence ID" value="Pan_g1048.t1"/>
    <property type="gene ID" value="Pan_g1048"/>
</dbReference>
<sequence length="73" mass="8600">MSQYTIMWLTMKLPLHPLIGPWFLSHSGEYWMTFGNFLRYYNNCVRSNLVAATAFNRLTALAVPIYHRKVSFI</sequence>
<name>A0A7E4UN86_PANRE</name>